<feature type="region of interest" description="Disordered" evidence="1">
    <location>
        <begin position="122"/>
        <end position="143"/>
    </location>
</feature>
<dbReference type="InterPro" id="IPR008978">
    <property type="entry name" value="HSP20-like_chaperone"/>
</dbReference>
<dbReference type="OrthoDB" id="6060101at2759"/>
<feature type="compositionally biased region" description="Low complexity" evidence="1">
    <location>
        <begin position="214"/>
        <end position="223"/>
    </location>
</feature>
<evidence type="ECO:0000313" key="3">
    <source>
        <dbReference type="Proteomes" id="UP000663882"/>
    </source>
</evidence>
<feature type="region of interest" description="Disordered" evidence="1">
    <location>
        <begin position="173"/>
        <end position="238"/>
    </location>
</feature>
<evidence type="ECO:0000313" key="2">
    <source>
        <dbReference type="EMBL" id="CAF1212504.1"/>
    </source>
</evidence>
<evidence type="ECO:0000256" key="1">
    <source>
        <dbReference type="SAM" id="MobiDB-lite"/>
    </source>
</evidence>
<feature type="compositionally biased region" description="Low complexity" evidence="1">
    <location>
        <begin position="132"/>
        <end position="142"/>
    </location>
</feature>
<proteinExistence type="predicted"/>
<comment type="caution">
    <text evidence="2">The sequence shown here is derived from an EMBL/GenBank/DDBJ whole genome shotgun (WGS) entry which is preliminary data.</text>
</comment>
<protein>
    <submittedName>
        <fullName evidence="2">Uncharacterized protein</fullName>
    </submittedName>
</protein>
<organism evidence="2 3">
    <name type="scientific">Rotaria sordida</name>
    <dbReference type="NCBI Taxonomy" id="392033"/>
    <lineage>
        <taxon>Eukaryota</taxon>
        <taxon>Metazoa</taxon>
        <taxon>Spiralia</taxon>
        <taxon>Gnathifera</taxon>
        <taxon>Rotifera</taxon>
        <taxon>Eurotatoria</taxon>
        <taxon>Bdelloidea</taxon>
        <taxon>Philodinida</taxon>
        <taxon>Philodinidae</taxon>
        <taxon>Rotaria</taxon>
    </lineage>
</organism>
<feature type="compositionally biased region" description="Low complexity" evidence="1">
    <location>
        <begin position="190"/>
        <end position="200"/>
    </location>
</feature>
<reference evidence="2" key="1">
    <citation type="submission" date="2021-02" db="EMBL/GenBank/DDBJ databases">
        <authorList>
            <person name="Nowell W R."/>
        </authorList>
    </citation>
    <scope>NUCLEOTIDE SEQUENCE</scope>
</reference>
<sequence>MNATGDTIKPIVPRFFVQEEGSYKVFIYLSIPELKVKRSFLNFLKFIPSNGYVKVLDFQNQSFIFTINVQTKLYSISIARLLGKIQPERCSIKYQHGGCWITLIKLDPMPWMNRVCDDLSPGLDIQEDDNQSPPTSAPPEEASNVKALEEALLKDTDIPLPFNLVPLASYSSSQSTTKKRPAPPPPFNVISIASSASSQQKTKKGPAPLPPVNLVPLALSPSSQPKTKKRPAPLPPTN</sequence>
<gene>
    <name evidence="2" type="ORF">RFH988_LOCUS25201</name>
</gene>
<dbReference type="SUPFAM" id="SSF49764">
    <property type="entry name" value="HSP20-like chaperones"/>
    <property type="match status" value="1"/>
</dbReference>
<name>A0A814X8R3_9BILA</name>
<accession>A0A814X8R3</accession>
<dbReference type="Gene3D" id="2.60.40.790">
    <property type="match status" value="1"/>
</dbReference>
<dbReference type="AlphaFoldDB" id="A0A814X8R3"/>
<dbReference type="EMBL" id="CAJNOO010001899">
    <property type="protein sequence ID" value="CAF1212504.1"/>
    <property type="molecule type" value="Genomic_DNA"/>
</dbReference>
<dbReference type="Proteomes" id="UP000663882">
    <property type="component" value="Unassembled WGS sequence"/>
</dbReference>